<dbReference type="InterPro" id="IPR040079">
    <property type="entry name" value="Glutathione_S-Trfase"/>
</dbReference>
<accession>A0A515EJT7</accession>
<dbReference type="SUPFAM" id="SSF47616">
    <property type="entry name" value="GST C-terminal domain-like"/>
    <property type="match status" value="1"/>
</dbReference>
<reference evidence="5" key="2">
    <citation type="journal article" date="2020" name="Int. J. Syst. Evol. Microbiol.">
        <title>Genomic insights into a novel species Rhodoferax aquaticus sp. nov., isolated from freshwater.</title>
        <authorList>
            <person name="Li T."/>
            <person name="Zhuo Y."/>
            <person name="Jin C.Z."/>
            <person name="Wu X."/>
            <person name="Ko S.R."/>
            <person name="Jin F.J."/>
            <person name="Ahn C.Y."/>
            <person name="Oh H.M."/>
            <person name="Lee H.G."/>
            <person name="Jin L."/>
        </authorList>
    </citation>
    <scope>NUCLEOTIDE SEQUENCE [LARGE SCALE GENOMIC DNA]</scope>
    <source>
        <strain evidence="5">Gr-4</strain>
    </source>
</reference>
<dbReference type="GO" id="GO:0006749">
    <property type="term" value="P:glutathione metabolic process"/>
    <property type="evidence" value="ECO:0007669"/>
    <property type="project" value="TreeGrafter"/>
</dbReference>
<organism evidence="4 5">
    <name type="scientific">Rhodoferax aquaticus</name>
    <dbReference type="NCBI Taxonomy" id="2527691"/>
    <lineage>
        <taxon>Bacteria</taxon>
        <taxon>Pseudomonadati</taxon>
        <taxon>Pseudomonadota</taxon>
        <taxon>Betaproteobacteria</taxon>
        <taxon>Burkholderiales</taxon>
        <taxon>Comamonadaceae</taxon>
        <taxon>Rhodoferax</taxon>
    </lineage>
</organism>
<dbReference type="InterPro" id="IPR004045">
    <property type="entry name" value="Glutathione_S-Trfase_N"/>
</dbReference>
<sequence length="206" mass="23247">MKLYCAYRAPSPRRVLMFLVEKNITGIEMVNVDLNAGEHRSPDYLVKSPLAKVPALELDDGRVLTETRAICTYLEGLHPEPNLMGVDYDERAFIEMADRRAELYLLAGIANCIRHTHPGLAALEQPQFAEFGRSQGEKVLELARWFDQILQGQPFMAGARFTIADITAFCALEFARGLMRFSPDRHGLAALQDWRDRINARPSAKV</sequence>
<comment type="subunit">
    <text evidence="1">Homodimer.</text>
</comment>
<dbReference type="EMBL" id="CP036282">
    <property type="protein sequence ID" value="QDL52910.1"/>
    <property type="molecule type" value="Genomic_DNA"/>
</dbReference>
<dbReference type="PANTHER" id="PTHR43969:SF9">
    <property type="entry name" value="GLUTATHIONE S TRANSFERASE D10, ISOFORM A-RELATED"/>
    <property type="match status" value="1"/>
</dbReference>
<dbReference type="InterPro" id="IPR010987">
    <property type="entry name" value="Glutathione-S-Trfase_C-like"/>
</dbReference>
<dbReference type="Proteomes" id="UP000317365">
    <property type="component" value="Chromosome"/>
</dbReference>
<evidence type="ECO:0000313" key="5">
    <source>
        <dbReference type="Proteomes" id="UP000317365"/>
    </source>
</evidence>
<dbReference type="Gene3D" id="3.40.30.10">
    <property type="entry name" value="Glutaredoxin"/>
    <property type="match status" value="1"/>
</dbReference>
<name>A0A515EJT7_9BURK</name>
<dbReference type="GO" id="GO:0004364">
    <property type="term" value="F:glutathione transferase activity"/>
    <property type="evidence" value="ECO:0007669"/>
    <property type="project" value="TreeGrafter"/>
</dbReference>
<evidence type="ECO:0000313" key="4">
    <source>
        <dbReference type="EMBL" id="QDL52910.1"/>
    </source>
</evidence>
<dbReference type="RefSeq" id="WP_142808362.1">
    <property type="nucleotide sequence ID" value="NZ_CP036282.1"/>
</dbReference>
<evidence type="ECO:0000259" key="2">
    <source>
        <dbReference type="PROSITE" id="PS50404"/>
    </source>
</evidence>
<dbReference type="KEGG" id="rhg:EXZ61_01255"/>
<feature type="domain" description="GST C-terminal" evidence="3">
    <location>
        <begin position="87"/>
        <end position="206"/>
    </location>
</feature>
<dbReference type="SFLD" id="SFLDS00019">
    <property type="entry name" value="Glutathione_Transferase_(cytos"/>
    <property type="match status" value="1"/>
</dbReference>
<dbReference type="PROSITE" id="PS50405">
    <property type="entry name" value="GST_CTER"/>
    <property type="match status" value="1"/>
</dbReference>
<dbReference type="PROSITE" id="PS50404">
    <property type="entry name" value="GST_NTER"/>
    <property type="match status" value="1"/>
</dbReference>
<dbReference type="InterPro" id="IPR036282">
    <property type="entry name" value="Glutathione-S-Trfase_C_sf"/>
</dbReference>
<dbReference type="Pfam" id="PF13410">
    <property type="entry name" value="GST_C_2"/>
    <property type="match status" value="1"/>
</dbReference>
<gene>
    <name evidence="4" type="ORF">EXZ61_01255</name>
</gene>
<evidence type="ECO:0000259" key="3">
    <source>
        <dbReference type="PROSITE" id="PS50405"/>
    </source>
</evidence>
<dbReference type="Gene3D" id="1.20.1050.10">
    <property type="match status" value="1"/>
</dbReference>
<proteinExistence type="predicted"/>
<feature type="domain" description="GST N-terminal" evidence="2">
    <location>
        <begin position="1"/>
        <end position="82"/>
    </location>
</feature>
<dbReference type="SFLD" id="SFLDG00358">
    <property type="entry name" value="Main_(cytGST)"/>
    <property type="match status" value="1"/>
</dbReference>
<dbReference type="Pfam" id="PF13409">
    <property type="entry name" value="GST_N_2"/>
    <property type="match status" value="1"/>
</dbReference>
<evidence type="ECO:0000256" key="1">
    <source>
        <dbReference type="ARBA" id="ARBA00011738"/>
    </source>
</evidence>
<dbReference type="PANTHER" id="PTHR43969">
    <property type="entry name" value="GLUTATHIONE S TRANSFERASE D10, ISOFORM A-RELATED"/>
    <property type="match status" value="1"/>
</dbReference>
<dbReference type="AlphaFoldDB" id="A0A515EJT7"/>
<protein>
    <submittedName>
        <fullName evidence="4">Glutathione S-transferase family protein</fullName>
    </submittedName>
</protein>
<dbReference type="SUPFAM" id="SSF52833">
    <property type="entry name" value="Thioredoxin-like"/>
    <property type="match status" value="1"/>
</dbReference>
<keyword evidence="5" id="KW-1185">Reference proteome</keyword>
<reference evidence="5" key="1">
    <citation type="submission" date="2019-02" db="EMBL/GenBank/DDBJ databases">
        <title>Complete genome sequence of Rhodoferax sp. Gr-4.</title>
        <authorList>
            <person name="Jin L."/>
        </authorList>
    </citation>
    <scope>NUCLEOTIDE SEQUENCE [LARGE SCALE GENOMIC DNA]</scope>
    <source>
        <strain evidence="5">Gr-4</strain>
    </source>
</reference>
<dbReference type="InterPro" id="IPR034345">
    <property type="entry name" value="Gtt2-like_N"/>
</dbReference>
<dbReference type="InterPro" id="IPR036249">
    <property type="entry name" value="Thioredoxin-like_sf"/>
</dbReference>
<dbReference type="CDD" id="cd03051">
    <property type="entry name" value="GST_N_GTT2_like"/>
    <property type="match status" value="1"/>
</dbReference>